<dbReference type="VEuPathDB" id="FungiDB:GVI51_I01045"/>
<evidence type="ECO:0000256" key="6">
    <source>
        <dbReference type="ARBA" id="ARBA00022989"/>
    </source>
</evidence>
<reference evidence="9 10" key="1">
    <citation type="submission" date="2015-10" db="EMBL/GenBank/DDBJ databases">
        <title>Draft genomes sequences of Candida glabrata isolates 1A, 1B, 2A, 2B, 3A and 3B.</title>
        <authorList>
            <person name="Haavelsrud O.E."/>
            <person name="Gaustad P."/>
        </authorList>
    </citation>
    <scope>NUCLEOTIDE SEQUENCE [LARGE SCALE GENOMIC DNA]</scope>
    <source>
        <strain evidence="9">910700640</strain>
    </source>
</reference>
<comment type="similarity">
    <text evidence="2 8">Belongs to the EMP24/GP25L family.</text>
</comment>
<keyword evidence="7" id="KW-0472">Membrane</keyword>
<evidence type="ECO:0000256" key="5">
    <source>
        <dbReference type="ARBA" id="ARBA00022892"/>
    </source>
</evidence>
<evidence type="ECO:0000256" key="1">
    <source>
        <dbReference type="ARBA" id="ARBA00004479"/>
    </source>
</evidence>
<dbReference type="InterPro" id="IPR015720">
    <property type="entry name" value="Emp24-like"/>
</dbReference>
<dbReference type="GO" id="GO:0005737">
    <property type="term" value="C:cytoplasm"/>
    <property type="evidence" value="ECO:0007669"/>
    <property type="project" value="GOC"/>
</dbReference>
<dbReference type="VEuPathDB" id="FungiDB:B1J91_I01232g"/>
<dbReference type="SMART" id="SM01190">
    <property type="entry name" value="EMP24_GP25L"/>
    <property type="match status" value="1"/>
</dbReference>
<evidence type="ECO:0000256" key="4">
    <source>
        <dbReference type="ARBA" id="ARBA00022729"/>
    </source>
</evidence>
<dbReference type="GO" id="GO:0006888">
    <property type="term" value="P:endoplasmic reticulum to Golgi vesicle-mediated transport"/>
    <property type="evidence" value="ECO:0007669"/>
    <property type="project" value="UniProtKB-ARBA"/>
</dbReference>
<name>A0A0W0D1M1_CANGB</name>
<dbReference type="PhylomeDB" id="A0A0W0D1M1"/>
<keyword evidence="4" id="KW-0732">Signal</keyword>
<dbReference type="Pfam" id="PF01105">
    <property type="entry name" value="EMP24_GP25L"/>
    <property type="match status" value="1"/>
</dbReference>
<keyword evidence="3 8" id="KW-0812">Transmembrane</keyword>
<gene>
    <name evidence="9" type="ORF">AO440_002394</name>
</gene>
<dbReference type="EMBL" id="LLZZ01000112">
    <property type="protein sequence ID" value="KTB05719.1"/>
    <property type="molecule type" value="Genomic_DNA"/>
</dbReference>
<evidence type="ECO:0000256" key="3">
    <source>
        <dbReference type="ARBA" id="ARBA00022692"/>
    </source>
</evidence>
<comment type="caution">
    <text evidence="9">The sequence shown here is derived from an EMBL/GenBank/DDBJ whole genome shotgun (WGS) entry which is preliminary data.</text>
</comment>
<dbReference type="PROSITE" id="PS50866">
    <property type="entry name" value="GOLD"/>
    <property type="match status" value="1"/>
</dbReference>
<dbReference type="OrthoDB" id="3427at2759"/>
<dbReference type="VEuPathDB" id="FungiDB:GWK60_L01045"/>
<dbReference type="AlphaFoldDB" id="A0A0W0D1M1"/>
<sequence length="210" mass="24085">MRLQYIIFLLGCLLQTSNALHTYVKSGEMKCFYKNLKKGDVLIGDLDTAVKNNGIYEEDPAVKVSVSIAETFDDDHIVLNQKNPYTGDFTFTALDNGEHRICVSPTYPDSNEPIRVYLDLEISNIEALDTKGKQNEAQLRKRVDQLNQRLNNIRMEQDVIRENEASFRNQSEAANSKITFWTLVQIFILAGMCTFQVSYLKNFFVKQKVI</sequence>
<evidence type="ECO:0000313" key="10">
    <source>
        <dbReference type="Proteomes" id="UP000054886"/>
    </source>
</evidence>
<evidence type="ECO:0000256" key="2">
    <source>
        <dbReference type="ARBA" id="ARBA00007104"/>
    </source>
</evidence>
<dbReference type="InterPro" id="IPR009038">
    <property type="entry name" value="GOLD_dom"/>
</dbReference>
<evidence type="ECO:0000256" key="7">
    <source>
        <dbReference type="ARBA" id="ARBA00023136"/>
    </source>
</evidence>
<dbReference type="OMA" id="YYICISC"/>
<keyword evidence="5" id="KW-0931">ER-Golgi transport</keyword>
<keyword evidence="6" id="KW-1133">Transmembrane helix</keyword>
<dbReference type="PANTHER" id="PTHR22811">
    <property type="entry name" value="TRANSMEMBRANE EMP24 DOMAIN-CONTAINING PROTEIN"/>
    <property type="match status" value="1"/>
</dbReference>
<protein>
    <submittedName>
        <fullName evidence="9">Protein ERP5</fullName>
    </submittedName>
</protein>
<comment type="subcellular location">
    <subcellularLocation>
        <location evidence="1 8">Membrane</location>
        <topology evidence="1 8">Single-pass type I membrane protein</topology>
    </subcellularLocation>
</comment>
<evidence type="ECO:0000256" key="8">
    <source>
        <dbReference type="RuleBase" id="RU003827"/>
    </source>
</evidence>
<dbReference type="GO" id="GO:0016020">
    <property type="term" value="C:membrane"/>
    <property type="evidence" value="ECO:0007669"/>
    <property type="project" value="UniProtKB-SubCell"/>
</dbReference>
<accession>A0A0W0D1M1</accession>
<dbReference type="VEuPathDB" id="FungiDB:CAGL0I01232g"/>
<keyword evidence="5" id="KW-0813">Transport</keyword>
<dbReference type="VEuPathDB" id="FungiDB:GW608_L01045"/>
<evidence type="ECO:0000313" key="9">
    <source>
        <dbReference type="EMBL" id="KTB05719.1"/>
    </source>
</evidence>
<organism evidence="9 10">
    <name type="scientific">Candida glabrata</name>
    <name type="common">Yeast</name>
    <name type="synonym">Torulopsis glabrata</name>
    <dbReference type="NCBI Taxonomy" id="5478"/>
    <lineage>
        <taxon>Eukaryota</taxon>
        <taxon>Fungi</taxon>
        <taxon>Dikarya</taxon>
        <taxon>Ascomycota</taxon>
        <taxon>Saccharomycotina</taxon>
        <taxon>Saccharomycetes</taxon>
        <taxon>Saccharomycetales</taxon>
        <taxon>Saccharomycetaceae</taxon>
        <taxon>Nakaseomyces</taxon>
    </lineage>
</organism>
<dbReference type="Proteomes" id="UP000054886">
    <property type="component" value="Unassembled WGS sequence"/>
</dbReference>
<proteinExistence type="inferred from homology"/>